<reference evidence="2 3" key="1">
    <citation type="journal article" date="2015" name="Nature">
        <title>rRNA introns, odd ribosomes, and small enigmatic genomes across a large radiation of phyla.</title>
        <authorList>
            <person name="Brown C.T."/>
            <person name="Hug L.A."/>
            <person name="Thomas B.C."/>
            <person name="Sharon I."/>
            <person name="Castelle C.J."/>
            <person name="Singh A."/>
            <person name="Wilkins M.J."/>
            <person name="Williams K.H."/>
            <person name="Banfield J.F."/>
        </authorList>
    </citation>
    <scope>NUCLEOTIDE SEQUENCE [LARGE SCALE GENOMIC DNA]</scope>
</reference>
<dbReference type="EMBL" id="LBPY01000013">
    <property type="protein sequence ID" value="KKP66061.1"/>
    <property type="molecule type" value="Genomic_DNA"/>
</dbReference>
<proteinExistence type="predicted"/>
<protein>
    <recommendedName>
        <fullName evidence="4">ECF transporter S component</fullName>
    </recommendedName>
</protein>
<sequence>MATIMPFGKVYGGLYAFTFGFFSIVLFDAVTSGLGIWTLVTALAYGSLGLGASYFFKNRSGWKNYAVYAVMATILYDAITGLTIGPLFFHQSFLVSLVGQIPFTALHLLGNVSFAIVLSPVIEKWVAREERSVVRVEKVVLVS</sequence>
<feature type="transmembrane region" description="Helical" evidence="1">
    <location>
        <begin position="101"/>
        <end position="122"/>
    </location>
</feature>
<feature type="transmembrane region" description="Helical" evidence="1">
    <location>
        <begin position="12"/>
        <end position="30"/>
    </location>
</feature>
<evidence type="ECO:0000256" key="1">
    <source>
        <dbReference type="SAM" id="Phobius"/>
    </source>
</evidence>
<keyword evidence="1" id="KW-0812">Transmembrane</keyword>
<accession>A0A0G0BR10</accession>
<feature type="transmembrane region" description="Helical" evidence="1">
    <location>
        <begin position="65"/>
        <end position="89"/>
    </location>
</feature>
<keyword evidence="1" id="KW-1133">Transmembrane helix</keyword>
<dbReference type="Gene3D" id="1.10.1760.20">
    <property type="match status" value="1"/>
</dbReference>
<dbReference type="Proteomes" id="UP000034952">
    <property type="component" value="Unassembled WGS sequence"/>
</dbReference>
<gene>
    <name evidence="2" type="ORF">UR64_C0013G0020</name>
</gene>
<comment type="caution">
    <text evidence="2">The sequence shown here is derived from an EMBL/GenBank/DDBJ whole genome shotgun (WGS) entry which is preliminary data.</text>
</comment>
<dbReference type="AlphaFoldDB" id="A0A0G0BR10"/>
<organism evidence="2 3">
    <name type="scientific">Candidatus Nomurabacteria bacterium GW2011_GWE1_35_16</name>
    <dbReference type="NCBI Taxonomy" id="1618761"/>
    <lineage>
        <taxon>Bacteria</taxon>
        <taxon>Candidatus Nomuraibacteriota</taxon>
    </lineage>
</organism>
<evidence type="ECO:0000313" key="2">
    <source>
        <dbReference type="EMBL" id="KKP66061.1"/>
    </source>
</evidence>
<name>A0A0G0BR10_9BACT</name>
<feature type="transmembrane region" description="Helical" evidence="1">
    <location>
        <begin position="36"/>
        <end position="56"/>
    </location>
</feature>
<keyword evidence="1" id="KW-0472">Membrane</keyword>
<evidence type="ECO:0000313" key="3">
    <source>
        <dbReference type="Proteomes" id="UP000034952"/>
    </source>
</evidence>
<evidence type="ECO:0008006" key="4">
    <source>
        <dbReference type="Google" id="ProtNLM"/>
    </source>
</evidence>